<organism evidence="4 5">
    <name type="scientific">Thermomonospora echinospora</name>
    <dbReference type="NCBI Taxonomy" id="1992"/>
    <lineage>
        <taxon>Bacteria</taxon>
        <taxon>Bacillati</taxon>
        <taxon>Actinomycetota</taxon>
        <taxon>Actinomycetes</taxon>
        <taxon>Streptosporangiales</taxon>
        <taxon>Thermomonosporaceae</taxon>
        <taxon>Thermomonospora</taxon>
    </lineage>
</organism>
<dbReference type="InterPro" id="IPR057326">
    <property type="entry name" value="KR_dom"/>
</dbReference>
<dbReference type="InterPro" id="IPR036291">
    <property type="entry name" value="NAD(P)-bd_dom_sf"/>
</dbReference>
<sequence>MPDPGRRILERTSLDGKVAVVTGAARGMGAEQARSLAARGSAVLLVDVDADRGRALAAELEEHGSAVAFTPADVSDPAHWQTVRRAVLDRFGAVHVLVNNAGVVGHRRIGKISRADWQRVMDVNLKGAFLGMKTLAPDLRDAGGGSIVNVSSVAGLDQHPDPSYTASKWGLRGLTKTAAQEFGPWRIRVNSIHPGYMDTPMNDFASPELRAAKASLLPLGRPGEAWEAGELVAFLASDAAAFITGAEIAIDGGWTSGAQATEARRMH</sequence>
<accession>A0A1H6DYM6</accession>
<reference evidence="5" key="1">
    <citation type="submission" date="2016-10" db="EMBL/GenBank/DDBJ databases">
        <authorList>
            <person name="Varghese N."/>
            <person name="Submissions S."/>
        </authorList>
    </citation>
    <scope>NUCLEOTIDE SEQUENCE [LARGE SCALE GENOMIC DNA]</scope>
    <source>
        <strain evidence="5">DSM 43163</strain>
    </source>
</reference>
<dbReference type="SUPFAM" id="SSF51735">
    <property type="entry name" value="NAD(P)-binding Rossmann-fold domains"/>
    <property type="match status" value="1"/>
</dbReference>
<dbReference type="PROSITE" id="PS00061">
    <property type="entry name" value="ADH_SHORT"/>
    <property type="match status" value="1"/>
</dbReference>
<dbReference type="GO" id="GO:0016616">
    <property type="term" value="F:oxidoreductase activity, acting on the CH-OH group of donors, NAD or NADP as acceptor"/>
    <property type="evidence" value="ECO:0007669"/>
    <property type="project" value="TreeGrafter"/>
</dbReference>
<dbReference type="PANTHER" id="PTHR42760">
    <property type="entry name" value="SHORT-CHAIN DEHYDROGENASES/REDUCTASES FAMILY MEMBER"/>
    <property type="match status" value="1"/>
</dbReference>
<evidence type="ECO:0000259" key="3">
    <source>
        <dbReference type="SMART" id="SM00822"/>
    </source>
</evidence>
<dbReference type="EMBL" id="FNVO01000026">
    <property type="protein sequence ID" value="SEG90452.1"/>
    <property type="molecule type" value="Genomic_DNA"/>
</dbReference>
<dbReference type="PANTHER" id="PTHR42760:SF133">
    <property type="entry name" value="3-OXOACYL-[ACYL-CARRIER-PROTEIN] REDUCTASE"/>
    <property type="match status" value="1"/>
</dbReference>
<dbReference type="RefSeq" id="WP_103944022.1">
    <property type="nucleotide sequence ID" value="NZ_FNVO01000026.1"/>
</dbReference>
<evidence type="ECO:0000256" key="1">
    <source>
        <dbReference type="ARBA" id="ARBA00006484"/>
    </source>
</evidence>
<comment type="similarity">
    <text evidence="1">Belongs to the short-chain dehydrogenases/reductases (SDR) family.</text>
</comment>
<dbReference type="Gene3D" id="3.40.50.720">
    <property type="entry name" value="NAD(P)-binding Rossmann-like Domain"/>
    <property type="match status" value="1"/>
</dbReference>
<keyword evidence="2" id="KW-0560">Oxidoreductase</keyword>
<evidence type="ECO:0000313" key="5">
    <source>
        <dbReference type="Proteomes" id="UP000236723"/>
    </source>
</evidence>
<dbReference type="PRINTS" id="PR00080">
    <property type="entry name" value="SDRFAMILY"/>
</dbReference>
<dbReference type="NCBIfam" id="NF005559">
    <property type="entry name" value="PRK07231.1"/>
    <property type="match status" value="1"/>
</dbReference>
<dbReference type="InterPro" id="IPR002347">
    <property type="entry name" value="SDR_fam"/>
</dbReference>
<dbReference type="PRINTS" id="PR00081">
    <property type="entry name" value="GDHRDH"/>
</dbReference>
<keyword evidence="5" id="KW-1185">Reference proteome</keyword>
<dbReference type="Proteomes" id="UP000236723">
    <property type="component" value="Unassembled WGS sequence"/>
</dbReference>
<proteinExistence type="inferred from homology"/>
<feature type="domain" description="Ketoreductase" evidence="3">
    <location>
        <begin position="17"/>
        <end position="187"/>
    </location>
</feature>
<dbReference type="Pfam" id="PF13561">
    <property type="entry name" value="adh_short_C2"/>
    <property type="match status" value="1"/>
</dbReference>
<evidence type="ECO:0000313" key="4">
    <source>
        <dbReference type="EMBL" id="SEG90452.1"/>
    </source>
</evidence>
<dbReference type="AlphaFoldDB" id="A0A1H6DYM6"/>
<evidence type="ECO:0000256" key="2">
    <source>
        <dbReference type="ARBA" id="ARBA00023002"/>
    </source>
</evidence>
<dbReference type="OrthoDB" id="7064009at2"/>
<dbReference type="SMART" id="SM00822">
    <property type="entry name" value="PKS_KR"/>
    <property type="match status" value="1"/>
</dbReference>
<gene>
    <name evidence="4" type="ORF">SAMN04489712_12642</name>
</gene>
<dbReference type="InterPro" id="IPR020904">
    <property type="entry name" value="Sc_DH/Rdtase_CS"/>
</dbReference>
<name>A0A1H6DYM6_9ACTN</name>
<protein>
    <submittedName>
        <fullName evidence="4">3alpha(Or 20beta)-hydroxysteroid dehydrogenase</fullName>
    </submittedName>
</protein>
<dbReference type="FunFam" id="3.40.50.720:FF:000084">
    <property type="entry name" value="Short-chain dehydrogenase reductase"/>
    <property type="match status" value="1"/>
</dbReference>